<sequence>MMRKVADCRDMPSESGCTLTISGEEDEVVRAAAEHAASVHGHTDTPELRDEIRHGLKDEEMSVR</sequence>
<proteinExistence type="predicted"/>
<evidence type="ECO:0000256" key="1">
    <source>
        <dbReference type="SAM" id="MobiDB-lite"/>
    </source>
</evidence>
<protein>
    <submittedName>
        <fullName evidence="2">DUF1059 domain-containing protein</fullName>
    </submittedName>
</protein>
<dbReference type="Proteomes" id="UP000475532">
    <property type="component" value="Unassembled WGS sequence"/>
</dbReference>
<feature type="compositionally biased region" description="Basic and acidic residues" evidence="1">
    <location>
        <begin position="41"/>
        <end position="64"/>
    </location>
</feature>
<evidence type="ECO:0000313" key="2">
    <source>
        <dbReference type="EMBL" id="NEA21045.1"/>
    </source>
</evidence>
<name>A0A6L9Q784_9ACTN</name>
<organism evidence="2 3">
    <name type="scientific">Actinomadura bangladeshensis</name>
    <dbReference type="NCBI Taxonomy" id="453573"/>
    <lineage>
        <taxon>Bacteria</taxon>
        <taxon>Bacillati</taxon>
        <taxon>Actinomycetota</taxon>
        <taxon>Actinomycetes</taxon>
        <taxon>Streptosporangiales</taxon>
        <taxon>Thermomonosporaceae</taxon>
        <taxon>Actinomadura</taxon>
    </lineage>
</organism>
<evidence type="ECO:0000313" key="3">
    <source>
        <dbReference type="Proteomes" id="UP000475532"/>
    </source>
</evidence>
<gene>
    <name evidence="2" type="ORF">G3I70_00820</name>
</gene>
<dbReference type="EMBL" id="JAAGLI010000010">
    <property type="protein sequence ID" value="NEA21045.1"/>
    <property type="molecule type" value="Genomic_DNA"/>
</dbReference>
<reference evidence="2 3" key="1">
    <citation type="submission" date="2020-01" db="EMBL/GenBank/DDBJ databases">
        <title>Insect and environment-associated Actinomycetes.</title>
        <authorList>
            <person name="Currrie C."/>
            <person name="Chevrette M."/>
            <person name="Carlson C."/>
            <person name="Stubbendieck R."/>
            <person name="Wendt-Pienkowski E."/>
        </authorList>
    </citation>
    <scope>NUCLEOTIDE SEQUENCE [LARGE SCALE GENOMIC DNA]</scope>
    <source>
        <strain evidence="2 3">SID10258</strain>
    </source>
</reference>
<feature type="region of interest" description="Disordered" evidence="1">
    <location>
        <begin position="34"/>
        <end position="64"/>
    </location>
</feature>
<comment type="caution">
    <text evidence="2">The sequence shown here is derived from an EMBL/GenBank/DDBJ whole genome shotgun (WGS) entry which is preliminary data.</text>
</comment>
<dbReference type="AlphaFoldDB" id="A0A6L9Q784"/>
<dbReference type="Pfam" id="PF06348">
    <property type="entry name" value="DUF1059"/>
    <property type="match status" value="1"/>
</dbReference>
<dbReference type="InterPro" id="IPR009409">
    <property type="entry name" value="DUF1059"/>
</dbReference>
<accession>A0A6L9Q784</accession>